<accession>A0A1H4TJ29</accession>
<dbReference type="Pfam" id="PF07383">
    <property type="entry name" value="DUF1496"/>
    <property type="match status" value="1"/>
</dbReference>
<evidence type="ECO:0000313" key="3">
    <source>
        <dbReference type="Proteomes" id="UP000242849"/>
    </source>
</evidence>
<dbReference type="RefSeq" id="WP_090377579.1">
    <property type="nucleotide sequence ID" value="NZ_CP156749.1"/>
</dbReference>
<dbReference type="EMBL" id="FNSC01000001">
    <property type="protein sequence ID" value="SEC56462.1"/>
    <property type="molecule type" value="Genomic_DNA"/>
</dbReference>
<dbReference type="STRING" id="53406.SAMN05421553_1066"/>
<dbReference type="Proteomes" id="UP000242849">
    <property type="component" value="Unassembled WGS sequence"/>
</dbReference>
<keyword evidence="3" id="KW-1185">Reference proteome</keyword>
<feature type="signal peptide" evidence="1">
    <location>
        <begin position="1"/>
        <end position="18"/>
    </location>
</feature>
<dbReference type="OrthoDB" id="6400575at2"/>
<dbReference type="InterPro" id="IPR009971">
    <property type="entry name" value="DUF1496"/>
</dbReference>
<keyword evidence="1" id="KW-0732">Signal</keyword>
<proteinExistence type="predicted"/>
<dbReference type="AlphaFoldDB" id="A0A1H4TJ29"/>
<organism evidence="2 3">
    <name type="scientific">Pseudomonas anguilliseptica</name>
    <dbReference type="NCBI Taxonomy" id="53406"/>
    <lineage>
        <taxon>Bacteria</taxon>
        <taxon>Pseudomonadati</taxon>
        <taxon>Pseudomonadota</taxon>
        <taxon>Gammaproteobacteria</taxon>
        <taxon>Pseudomonadales</taxon>
        <taxon>Pseudomonadaceae</taxon>
        <taxon>Pseudomonas</taxon>
    </lineage>
</organism>
<evidence type="ECO:0000256" key="1">
    <source>
        <dbReference type="SAM" id="SignalP"/>
    </source>
</evidence>
<name>A0A1H4TJ29_PSEAG</name>
<gene>
    <name evidence="2" type="ORF">SAMN05421553_1066</name>
</gene>
<feature type="chain" id="PRO_5017252300" description="DUF1496 domain-containing protein" evidence="1">
    <location>
        <begin position="19"/>
        <end position="81"/>
    </location>
</feature>
<protein>
    <recommendedName>
        <fullName evidence="4">DUF1496 domain-containing protein</fullName>
    </recommendedName>
</protein>
<evidence type="ECO:0000313" key="2">
    <source>
        <dbReference type="EMBL" id="SEC56462.1"/>
    </source>
</evidence>
<sequence length="81" mass="9018">MRLPFAALLAMLATSALADDEQKTQQVIVQPLDTMKACYMQNDVYSKGMIVNVGTATMQCQRGKNHGMNDESLPLEWVKLD</sequence>
<evidence type="ECO:0008006" key="4">
    <source>
        <dbReference type="Google" id="ProtNLM"/>
    </source>
</evidence>
<reference evidence="3" key="1">
    <citation type="submission" date="2016-10" db="EMBL/GenBank/DDBJ databases">
        <authorList>
            <person name="Varghese N."/>
            <person name="Submissions S."/>
        </authorList>
    </citation>
    <scope>NUCLEOTIDE SEQUENCE [LARGE SCALE GENOMIC DNA]</scope>
    <source>
        <strain evidence="3">DSM 12111</strain>
    </source>
</reference>